<dbReference type="EC" id="2.3.2.27" evidence="2"/>
<evidence type="ECO:0000259" key="8">
    <source>
        <dbReference type="Pfam" id="PF13639"/>
    </source>
</evidence>
<evidence type="ECO:0000256" key="6">
    <source>
        <dbReference type="ARBA" id="ARBA00022786"/>
    </source>
</evidence>
<keyword evidence="4" id="KW-0479">Metal-binding</keyword>
<evidence type="ECO:0000256" key="3">
    <source>
        <dbReference type="ARBA" id="ARBA00022679"/>
    </source>
</evidence>
<proteinExistence type="predicted"/>
<reference evidence="9 10" key="1">
    <citation type="journal article" date="2018" name="Mol. Plant">
        <title>The genome of Artemisia annua provides insight into the evolution of Asteraceae family and artemisinin biosynthesis.</title>
        <authorList>
            <person name="Shen Q."/>
            <person name="Zhang L."/>
            <person name="Liao Z."/>
            <person name="Wang S."/>
            <person name="Yan T."/>
            <person name="Shi P."/>
            <person name="Liu M."/>
            <person name="Fu X."/>
            <person name="Pan Q."/>
            <person name="Wang Y."/>
            <person name="Lv Z."/>
            <person name="Lu X."/>
            <person name="Zhang F."/>
            <person name="Jiang W."/>
            <person name="Ma Y."/>
            <person name="Chen M."/>
            <person name="Hao X."/>
            <person name="Li L."/>
            <person name="Tang Y."/>
            <person name="Lv G."/>
            <person name="Zhou Y."/>
            <person name="Sun X."/>
            <person name="Brodelius P.E."/>
            <person name="Rose J.K.C."/>
            <person name="Tang K."/>
        </authorList>
    </citation>
    <scope>NUCLEOTIDE SEQUENCE [LARGE SCALE GENOMIC DNA]</scope>
    <source>
        <strain evidence="10">cv. Huhao1</strain>
        <tissue evidence="9">Leaf</tissue>
    </source>
</reference>
<dbReference type="InterPro" id="IPR001841">
    <property type="entry name" value="Znf_RING"/>
</dbReference>
<dbReference type="Proteomes" id="UP000245207">
    <property type="component" value="Unassembled WGS sequence"/>
</dbReference>
<dbReference type="AlphaFoldDB" id="A0A2U1QNH5"/>
<gene>
    <name evidence="9" type="ORF">CTI12_AA006170</name>
</gene>
<keyword evidence="7" id="KW-0862">Zinc</keyword>
<evidence type="ECO:0000313" key="10">
    <source>
        <dbReference type="Proteomes" id="UP000245207"/>
    </source>
</evidence>
<accession>A0A2U1QNH5</accession>
<evidence type="ECO:0000256" key="1">
    <source>
        <dbReference type="ARBA" id="ARBA00000900"/>
    </source>
</evidence>
<dbReference type="PANTHER" id="PTHR22937">
    <property type="entry name" value="E3 UBIQUITIN-PROTEIN LIGASE RNF165"/>
    <property type="match status" value="1"/>
</dbReference>
<name>A0A2U1QNH5_ARTAN</name>
<keyword evidence="6" id="KW-0833">Ubl conjugation pathway</keyword>
<evidence type="ECO:0000256" key="7">
    <source>
        <dbReference type="ARBA" id="ARBA00022833"/>
    </source>
</evidence>
<dbReference type="Gene3D" id="3.30.40.10">
    <property type="entry name" value="Zinc/RING finger domain, C3HC4 (zinc finger)"/>
    <property type="match status" value="1"/>
</dbReference>
<dbReference type="Pfam" id="PF13639">
    <property type="entry name" value="zf-RING_2"/>
    <property type="match status" value="1"/>
</dbReference>
<dbReference type="GO" id="GO:0061630">
    <property type="term" value="F:ubiquitin protein ligase activity"/>
    <property type="evidence" value="ECO:0007669"/>
    <property type="project" value="UniProtKB-EC"/>
</dbReference>
<comment type="caution">
    <text evidence="9">The sequence shown here is derived from an EMBL/GenBank/DDBJ whole genome shotgun (WGS) entry which is preliminary data.</text>
</comment>
<dbReference type="SUPFAM" id="SSF57850">
    <property type="entry name" value="RING/U-box"/>
    <property type="match status" value="1"/>
</dbReference>
<keyword evidence="5" id="KW-0863">Zinc-finger</keyword>
<feature type="domain" description="RING-type" evidence="8">
    <location>
        <begin position="142"/>
        <end position="176"/>
    </location>
</feature>
<dbReference type="GO" id="GO:0008270">
    <property type="term" value="F:zinc ion binding"/>
    <property type="evidence" value="ECO:0007669"/>
    <property type="project" value="UniProtKB-KW"/>
</dbReference>
<sequence>MATSSSCSYGVILQDRRTFVIVNLRVSDKHADKIVLCQLEESKLRTTVHDYDRRIIKSILFDDGHNYTSLWMYFTMNNGSVDSHTVRIFDRFDNPLDGEVLRSKLMPIARFIMWYETLPAIIGKKKSNGGLCKEEDEKGEICSICHDEYQANQMIGTLNCKHNYHEGCIKNWLSRKKLLASGSTAIQNQSTNSLVDV</sequence>
<dbReference type="InterPro" id="IPR013083">
    <property type="entry name" value="Znf_RING/FYVE/PHD"/>
</dbReference>
<comment type="catalytic activity">
    <reaction evidence="1">
        <text>S-ubiquitinyl-[E2 ubiquitin-conjugating enzyme]-L-cysteine + [acceptor protein]-L-lysine = [E2 ubiquitin-conjugating enzyme]-L-cysteine + N(6)-ubiquitinyl-[acceptor protein]-L-lysine.</text>
        <dbReference type="EC" id="2.3.2.27"/>
    </reaction>
</comment>
<dbReference type="EMBL" id="PKPP01000014">
    <property type="protein sequence ID" value="PWA99556.1"/>
    <property type="molecule type" value="Genomic_DNA"/>
</dbReference>
<evidence type="ECO:0000256" key="4">
    <source>
        <dbReference type="ARBA" id="ARBA00022723"/>
    </source>
</evidence>
<dbReference type="OrthoDB" id="912690at2759"/>
<dbReference type="InterPro" id="IPR045191">
    <property type="entry name" value="MBR1/2-like"/>
</dbReference>
<evidence type="ECO:0000256" key="2">
    <source>
        <dbReference type="ARBA" id="ARBA00012483"/>
    </source>
</evidence>
<keyword evidence="10" id="KW-1185">Reference proteome</keyword>
<evidence type="ECO:0000256" key="5">
    <source>
        <dbReference type="ARBA" id="ARBA00022771"/>
    </source>
</evidence>
<evidence type="ECO:0000313" key="9">
    <source>
        <dbReference type="EMBL" id="PWA99556.1"/>
    </source>
</evidence>
<keyword evidence="3" id="KW-0808">Transferase</keyword>
<dbReference type="PANTHER" id="PTHR22937:SF163">
    <property type="entry name" value="RING-TYPE E3 UBIQUITIN TRANSFERASE"/>
    <property type="match status" value="1"/>
</dbReference>
<organism evidence="9 10">
    <name type="scientific">Artemisia annua</name>
    <name type="common">Sweet wormwood</name>
    <dbReference type="NCBI Taxonomy" id="35608"/>
    <lineage>
        <taxon>Eukaryota</taxon>
        <taxon>Viridiplantae</taxon>
        <taxon>Streptophyta</taxon>
        <taxon>Embryophyta</taxon>
        <taxon>Tracheophyta</taxon>
        <taxon>Spermatophyta</taxon>
        <taxon>Magnoliopsida</taxon>
        <taxon>eudicotyledons</taxon>
        <taxon>Gunneridae</taxon>
        <taxon>Pentapetalae</taxon>
        <taxon>asterids</taxon>
        <taxon>campanulids</taxon>
        <taxon>Asterales</taxon>
        <taxon>Asteraceae</taxon>
        <taxon>Asteroideae</taxon>
        <taxon>Anthemideae</taxon>
        <taxon>Artemisiinae</taxon>
        <taxon>Artemisia</taxon>
    </lineage>
</organism>
<protein>
    <recommendedName>
        <fullName evidence="2">RING-type E3 ubiquitin transferase</fullName>
        <ecNumber evidence="2">2.3.2.27</ecNumber>
    </recommendedName>
</protein>